<dbReference type="SUPFAM" id="SSF47986">
    <property type="entry name" value="DEATH domain"/>
    <property type="match status" value="2"/>
</dbReference>
<dbReference type="GeneTree" id="ENSGT00940000164898"/>
<feature type="domain" description="Pyrin" evidence="8">
    <location>
        <begin position="1"/>
        <end position="90"/>
    </location>
</feature>
<dbReference type="Pfam" id="PF02758">
    <property type="entry name" value="PYRIN"/>
    <property type="match status" value="1"/>
</dbReference>
<dbReference type="SMART" id="SM01289">
    <property type="entry name" value="PYRIN"/>
    <property type="match status" value="1"/>
</dbReference>
<evidence type="ECO:0000256" key="6">
    <source>
        <dbReference type="ARBA" id="ARBA00023233"/>
    </source>
</evidence>
<dbReference type="PROSITE" id="PS50824">
    <property type="entry name" value="DAPIN"/>
    <property type="match status" value="1"/>
</dbReference>
<dbReference type="PANTHER" id="PTHR46985">
    <property type="entry name" value="NACHT, LRR AND PYD DOMAINS-CONTAINING PROTEIN 1"/>
    <property type="match status" value="1"/>
</dbReference>
<sequence>MPYKTVKAALTDMFEDLSDQDFSRFYHKLLDRRIEPRIRRQRIEDKDRLDIADVMISTFTEAKVVHVVVEILRDIGCNQEAADLSKTETSPSGLNKTLNQCGPVSIIFSPLSSGKHFVDRHKVELIRRVSNIGPILDDLLDEDVIQQEVYEQIRALPTTQDKIRELYSGPLKASEACKDIFYESLQIHEKFLIDDLKDK</sequence>
<dbReference type="GO" id="GO:0006954">
    <property type="term" value="P:inflammatory response"/>
    <property type="evidence" value="ECO:0007669"/>
    <property type="project" value="UniProtKB-KW"/>
</dbReference>
<accession>A0A7N8X454</accession>
<dbReference type="Proteomes" id="UP000261640">
    <property type="component" value="Unplaced"/>
</dbReference>
<dbReference type="CDD" id="cd08330">
    <property type="entry name" value="CARD_ASC_NALP1"/>
    <property type="match status" value="1"/>
</dbReference>
<name>A0A7N8X454_9TELE</name>
<dbReference type="InterPro" id="IPR001315">
    <property type="entry name" value="CARD"/>
</dbReference>
<dbReference type="PANTHER" id="PTHR46985:SF2">
    <property type="entry name" value="APOPTOSIS-ASSOCIATED SPECK-LIKE PROTEIN CONTAINING A CARD"/>
    <property type="match status" value="1"/>
</dbReference>
<keyword evidence="5" id="KW-0395">Inflammatory response</keyword>
<dbReference type="Gene3D" id="1.10.533.10">
    <property type="entry name" value="Death Domain, Fas"/>
    <property type="match status" value="2"/>
</dbReference>
<protein>
    <submittedName>
        <fullName evidence="9">PYD and CARD domain containing</fullName>
    </submittedName>
</protein>
<dbReference type="GO" id="GO:0045087">
    <property type="term" value="P:innate immune response"/>
    <property type="evidence" value="ECO:0007669"/>
    <property type="project" value="UniProtKB-KW"/>
</dbReference>
<dbReference type="AlphaFoldDB" id="A0A7N8X454"/>
<dbReference type="GO" id="GO:0042981">
    <property type="term" value="P:regulation of apoptotic process"/>
    <property type="evidence" value="ECO:0007669"/>
    <property type="project" value="InterPro"/>
</dbReference>
<proteinExistence type="predicted"/>
<reference evidence="9" key="1">
    <citation type="submission" date="2025-08" db="UniProtKB">
        <authorList>
            <consortium name="Ensembl"/>
        </authorList>
    </citation>
    <scope>IDENTIFICATION</scope>
</reference>
<dbReference type="InterPro" id="IPR051249">
    <property type="entry name" value="NLRP_Inflammasome"/>
</dbReference>
<keyword evidence="6" id="KW-1271">Inflammasome</keyword>
<keyword evidence="3" id="KW-0399">Innate immunity</keyword>
<evidence type="ECO:0000313" key="9">
    <source>
        <dbReference type="Ensembl" id="ENSMAMP00000043745.1"/>
    </source>
</evidence>
<evidence type="ECO:0000256" key="3">
    <source>
        <dbReference type="ARBA" id="ARBA00022588"/>
    </source>
</evidence>
<evidence type="ECO:0000256" key="2">
    <source>
        <dbReference type="ARBA" id="ARBA00022490"/>
    </source>
</evidence>
<evidence type="ECO:0000256" key="4">
    <source>
        <dbReference type="ARBA" id="ARBA00022859"/>
    </source>
</evidence>
<keyword evidence="2" id="KW-0963">Cytoplasm</keyword>
<feature type="domain" description="CARD" evidence="7">
    <location>
        <begin position="110"/>
        <end position="199"/>
    </location>
</feature>
<keyword evidence="10" id="KW-1185">Reference proteome</keyword>
<dbReference type="InterPro" id="IPR004020">
    <property type="entry name" value="DAPIN"/>
</dbReference>
<dbReference type="Ensembl" id="ENSMAMT00000063204.1">
    <property type="protein sequence ID" value="ENSMAMP00000043745.1"/>
    <property type="gene ID" value="ENSMAMG00000009553.2"/>
</dbReference>
<organism evidence="9 10">
    <name type="scientific">Mastacembelus armatus</name>
    <name type="common">zig-zag eel</name>
    <dbReference type="NCBI Taxonomy" id="205130"/>
    <lineage>
        <taxon>Eukaryota</taxon>
        <taxon>Metazoa</taxon>
        <taxon>Chordata</taxon>
        <taxon>Craniata</taxon>
        <taxon>Vertebrata</taxon>
        <taxon>Euteleostomi</taxon>
        <taxon>Actinopterygii</taxon>
        <taxon>Neopterygii</taxon>
        <taxon>Teleostei</taxon>
        <taxon>Neoteleostei</taxon>
        <taxon>Acanthomorphata</taxon>
        <taxon>Anabantaria</taxon>
        <taxon>Synbranchiformes</taxon>
        <taxon>Mastacembelidae</taxon>
        <taxon>Mastacembelus</taxon>
    </lineage>
</organism>
<evidence type="ECO:0000256" key="1">
    <source>
        <dbReference type="ARBA" id="ARBA00004110"/>
    </source>
</evidence>
<evidence type="ECO:0000259" key="7">
    <source>
        <dbReference type="PROSITE" id="PS50209"/>
    </source>
</evidence>
<evidence type="ECO:0000313" key="10">
    <source>
        <dbReference type="Proteomes" id="UP000261640"/>
    </source>
</evidence>
<dbReference type="GO" id="GO:0061702">
    <property type="term" value="C:canonical inflammasome complex"/>
    <property type="evidence" value="ECO:0007669"/>
    <property type="project" value="UniProtKB-SubCell"/>
</dbReference>
<dbReference type="Pfam" id="PF00619">
    <property type="entry name" value="CARD"/>
    <property type="match status" value="1"/>
</dbReference>
<evidence type="ECO:0000256" key="5">
    <source>
        <dbReference type="ARBA" id="ARBA00023198"/>
    </source>
</evidence>
<comment type="subcellular location">
    <subcellularLocation>
        <location evidence="1">Inflammasome</location>
    </subcellularLocation>
</comment>
<dbReference type="InterPro" id="IPR033516">
    <property type="entry name" value="CARD8/ASC/NALP1_CARD"/>
</dbReference>
<dbReference type="InterPro" id="IPR011029">
    <property type="entry name" value="DEATH-like_dom_sf"/>
</dbReference>
<keyword evidence="4" id="KW-0391">Immunity</keyword>
<reference evidence="9" key="2">
    <citation type="submission" date="2025-09" db="UniProtKB">
        <authorList>
            <consortium name="Ensembl"/>
        </authorList>
    </citation>
    <scope>IDENTIFICATION</scope>
</reference>
<evidence type="ECO:0000259" key="8">
    <source>
        <dbReference type="PROSITE" id="PS50824"/>
    </source>
</evidence>
<dbReference type="PROSITE" id="PS50209">
    <property type="entry name" value="CARD"/>
    <property type="match status" value="1"/>
</dbReference>